<dbReference type="EMBL" id="PQXO01001689">
    <property type="protein sequence ID" value="TGO80809.1"/>
    <property type="molecule type" value="Genomic_DNA"/>
</dbReference>
<protein>
    <submittedName>
        <fullName evidence="1">Uncharacterized protein</fullName>
    </submittedName>
</protein>
<comment type="caution">
    <text evidence="1">The sequence shown here is derived from an EMBL/GenBank/DDBJ whole genome shotgun (WGS) entry which is preliminary data.</text>
</comment>
<reference evidence="1 2" key="1">
    <citation type="submission" date="2017-12" db="EMBL/GenBank/DDBJ databases">
        <title>Comparative genomics of Botrytis spp.</title>
        <authorList>
            <person name="Valero-Jimenez C.A."/>
            <person name="Tapia P."/>
            <person name="Veloso J."/>
            <person name="Silva-Moreno E."/>
            <person name="Staats M."/>
            <person name="Valdes J.H."/>
            <person name="Van Kan J.A.L."/>
        </authorList>
    </citation>
    <scope>NUCLEOTIDE SEQUENCE [LARGE SCALE GENOMIC DNA]</scope>
    <source>
        <strain evidence="1 2">MUCL3349</strain>
    </source>
</reference>
<evidence type="ECO:0000313" key="2">
    <source>
        <dbReference type="Proteomes" id="UP000297280"/>
    </source>
</evidence>
<sequence>MHLFLLAGNQDVYNYSVLWTPTVDDIDFNVPAAGMHQLAWEHSSNNTSPNSRDFRISFCIASLLKYFVTIFSHPIIDRINFNTFHNLSSLSNFNNFSNSKNFNHPNNLNYLPTNRPTNRLSKQI</sequence>
<keyword evidence="2" id="KW-1185">Reference proteome</keyword>
<dbReference type="STRING" id="87229.A0A4Z1K3Y3"/>
<accession>A0A4Z1K3Y3</accession>
<evidence type="ECO:0000313" key="1">
    <source>
        <dbReference type="EMBL" id="TGO80809.1"/>
    </source>
</evidence>
<dbReference type="AlphaFoldDB" id="A0A4Z1K3Y3"/>
<name>A0A4Z1K3Y3_9HELO</name>
<organism evidence="1 2">
    <name type="scientific">Botrytis porri</name>
    <dbReference type="NCBI Taxonomy" id="87229"/>
    <lineage>
        <taxon>Eukaryota</taxon>
        <taxon>Fungi</taxon>
        <taxon>Dikarya</taxon>
        <taxon>Ascomycota</taxon>
        <taxon>Pezizomycotina</taxon>
        <taxon>Leotiomycetes</taxon>
        <taxon>Helotiales</taxon>
        <taxon>Sclerotiniaceae</taxon>
        <taxon>Botrytis</taxon>
    </lineage>
</organism>
<gene>
    <name evidence="1" type="ORF">BPOR_1699g00010</name>
</gene>
<proteinExistence type="predicted"/>
<dbReference type="Proteomes" id="UP000297280">
    <property type="component" value="Unassembled WGS sequence"/>
</dbReference>